<feature type="transmembrane region" description="Helical" evidence="6">
    <location>
        <begin position="208"/>
        <end position="231"/>
    </location>
</feature>
<dbReference type="CDD" id="cd10432">
    <property type="entry name" value="BI-1-like_bacterial"/>
    <property type="match status" value="1"/>
</dbReference>
<keyword evidence="4 6" id="KW-1133">Transmembrane helix</keyword>
<dbReference type="GO" id="GO:0005886">
    <property type="term" value="C:plasma membrane"/>
    <property type="evidence" value="ECO:0007669"/>
    <property type="project" value="TreeGrafter"/>
</dbReference>
<feature type="transmembrane region" description="Helical" evidence="6">
    <location>
        <begin position="61"/>
        <end position="80"/>
    </location>
</feature>
<dbReference type="PANTHER" id="PTHR23291:SF50">
    <property type="entry name" value="PROTEIN LIFEGUARD 4"/>
    <property type="match status" value="1"/>
</dbReference>
<keyword evidence="5 6" id="KW-0472">Membrane</keyword>
<feature type="transmembrane region" description="Helical" evidence="6">
    <location>
        <begin position="146"/>
        <end position="164"/>
    </location>
</feature>
<keyword evidence="3 6" id="KW-0812">Transmembrane</keyword>
<comment type="caution">
    <text evidence="7">The sequence shown here is derived from an EMBL/GenBank/DDBJ whole genome shotgun (WGS) entry which is preliminary data.</text>
</comment>
<feature type="transmembrane region" description="Helical" evidence="6">
    <location>
        <begin position="87"/>
        <end position="108"/>
    </location>
</feature>
<dbReference type="Proteomes" id="UP000585050">
    <property type="component" value="Unassembled WGS sequence"/>
</dbReference>
<name>A0A7X8SMU0_9BACT</name>
<dbReference type="RefSeq" id="WP_168883820.1">
    <property type="nucleotide sequence ID" value="NZ_JABAIL010000005.1"/>
</dbReference>
<feature type="transmembrane region" description="Helical" evidence="6">
    <location>
        <begin position="114"/>
        <end position="134"/>
    </location>
</feature>
<evidence type="ECO:0000313" key="8">
    <source>
        <dbReference type="Proteomes" id="UP000585050"/>
    </source>
</evidence>
<sequence length="237" mass="26015">MRETNYQSYGRYQHSEKDVINVQNSFMTKVYGWMSGGLAITAATSMFIANSYDTMMMVANMRWILIIAQLGLVFALSGAINRMSSATATILFLAYSALTGATLSSIFYVYDLNAIVSTFFVTAGTFVAMSVYGMTTKKDLSSMGSLLMMALLGLIITSIVNIFIASSTLYWLISGVGVLIFVGLIAYDTQKLKEMSHAILDGESAKKMVILGALSLYLDFINLFLFLLRFFGGSSRD</sequence>
<evidence type="ECO:0000256" key="2">
    <source>
        <dbReference type="ARBA" id="ARBA00010350"/>
    </source>
</evidence>
<keyword evidence="8" id="KW-1185">Reference proteome</keyword>
<dbReference type="EMBL" id="JABAIL010000005">
    <property type="protein sequence ID" value="NLR93114.1"/>
    <property type="molecule type" value="Genomic_DNA"/>
</dbReference>
<evidence type="ECO:0000256" key="5">
    <source>
        <dbReference type="ARBA" id="ARBA00023136"/>
    </source>
</evidence>
<accession>A0A7X8SMU0</accession>
<comment type="similarity">
    <text evidence="2 6">Belongs to the BI1 family.</text>
</comment>
<gene>
    <name evidence="7" type="ORF">HGP29_18015</name>
</gene>
<evidence type="ECO:0000256" key="1">
    <source>
        <dbReference type="ARBA" id="ARBA00004141"/>
    </source>
</evidence>
<dbReference type="AlphaFoldDB" id="A0A7X8SMU0"/>
<proteinExistence type="inferred from homology"/>
<feature type="transmembrane region" description="Helical" evidence="6">
    <location>
        <begin position="170"/>
        <end position="187"/>
    </location>
</feature>
<evidence type="ECO:0000256" key="4">
    <source>
        <dbReference type="ARBA" id="ARBA00022989"/>
    </source>
</evidence>
<evidence type="ECO:0000313" key="7">
    <source>
        <dbReference type="EMBL" id="NLR93114.1"/>
    </source>
</evidence>
<evidence type="ECO:0000256" key="3">
    <source>
        <dbReference type="ARBA" id="ARBA00022692"/>
    </source>
</evidence>
<dbReference type="Pfam" id="PF01027">
    <property type="entry name" value="Bax1-I"/>
    <property type="match status" value="1"/>
</dbReference>
<dbReference type="PANTHER" id="PTHR23291">
    <property type="entry name" value="BAX INHIBITOR-RELATED"/>
    <property type="match status" value="1"/>
</dbReference>
<evidence type="ECO:0000256" key="6">
    <source>
        <dbReference type="RuleBase" id="RU004379"/>
    </source>
</evidence>
<organism evidence="7 8">
    <name type="scientific">Flammeovirga agarivorans</name>
    <dbReference type="NCBI Taxonomy" id="2726742"/>
    <lineage>
        <taxon>Bacteria</taxon>
        <taxon>Pseudomonadati</taxon>
        <taxon>Bacteroidota</taxon>
        <taxon>Cytophagia</taxon>
        <taxon>Cytophagales</taxon>
        <taxon>Flammeovirgaceae</taxon>
        <taxon>Flammeovirga</taxon>
    </lineage>
</organism>
<feature type="transmembrane region" description="Helical" evidence="6">
    <location>
        <begin position="30"/>
        <end position="49"/>
    </location>
</feature>
<protein>
    <submittedName>
        <fullName evidence="7">Bax inhibitor-1/YccA family protein</fullName>
    </submittedName>
</protein>
<comment type="subcellular location">
    <subcellularLocation>
        <location evidence="1">Membrane</location>
        <topology evidence="1">Multi-pass membrane protein</topology>
    </subcellularLocation>
</comment>
<dbReference type="InterPro" id="IPR006214">
    <property type="entry name" value="Bax_inhibitor_1-related"/>
</dbReference>
<reference evidence="7 8" key="1">
    <citation type="submission" date="2020-04" db="EMBL/GenBank/DDBJ databases">
        <title>Flammeovirga sp. SR4, a novel species isolated from seawater.</title>
        <authorList>
            <person name="Wang X."/>
        </authorList>
    </citation>
    <scope>NUCLEOTIDE SEQUENCE [LARGE SCALE GENOMIC DNA]</scope>
    <source>
        <strain evidence="7 8">SR4</strain>
    </source>
</reference>